<protein>
    <submittedName>
        <fullName evidence="1">Uncharacterized protein</fullName>
    </submittedName>
</protein>
<evidence type="ECO:0000313" key="2">
    <source>
        <dbReference type="Proteomes" id="UP001500392"/>
    </source>
</evidence>
<gene>
    <name evidence="1" type="ORF">GCM10022414_29990</name>
</gene>
<dbReference type="EMBL" id="BAABDM010000007">
    <property type="protein sequence ID" value="GAA4102263.1"/>
    <property type="molecule type" value="Genomic_DNA"/>
</dbReference>
<keyword evidence="2" id="KW-1185">Reference proteome</keyword>
<name>A0ABP7X1B0_9GAMM</name>
<evidence type="ECO:0000313" key="1">
    <source>
        <dbReference type="EMBL" id="GAA4102263.1"/>
    </source>
</evidence>
<organism evidence="1 2">
    <name type="scientific">Zhongshania borealis</name>
    <dbReference type="NCBI Taxonomy" id="889488"/>
    <lineage>
        <taxon>Bacteria</taxon>
        <taxon>Pseudomonadati</taxon>
        <taxon>Pseudomonadota</taxon>
        <taxon>Gammaproteobacteria</taxon>
        <taxon>Cellvibrionales</taxon>
        <taxon>Spongiibacteraceae</taxon>
        <taxon>Zhongshania</taxon>
    </lineage>
</organism>
<accession>A0ABP7X1B0</accession>
<reference evidence="2" key="1">
    <citation type="journal article" date="2019" name="Int. J. Syst. Evol. Microbiol.">
        <title>The Global Catalogue of Microorganisms (GCM) 10K type strain sequencing project: providing services to taxonomists for standard genome sequencing and annotation.</title>
        <authorList>
            <consortium name="The Broad Institute Genomics Platform"/>
            <consortium name="The Broad Institute Genome Sequencing Center for Infectious Disease"/>
            <person name="Wu L."/>
            <person name="Ma J."/>
        </authorList>
    </citation>
    <scope>NUCLEOTIDE SEQUENCE [LARGE SCALE GENOMIC DNA]</scope>
    <source>
        <strain evidence="2">JCM 17304</strain>
    </source>
</reference>
<dbReference type="Proteomes" id="UP001500392">
    <property type="component" value="Unassembled WGS sequence"/>
</dbReference>
<sequence>MTVGGDNNAFSCFAIDSSGLTPVVSTPAFPSGSLIYNCHTFADAHAQYLESLIALLIVSIT</sequence>
<comment type="caution">
    <text evidence="1">The sequence shown here is derived from an EMBL/GenBank/DDBJ whole genome shotgun (WGS) entry which is preliminary data.</text>
</comment>
<proteinExistence type="predicted"/>